<dbReference type="AlphaFoldDB" id="A0A0S3PPA5"/>
<evidence type="ECO:0000313" key="2">
    <source>
        <dbReference type="EMBL" id="BAT57783.1"/>
    </source>
</evidence>
<sequence>MDMTDTFPDRLSTDPDSPHYNEELLGRDIGIRFEGKEKTNVEEYCISEGWIKVAAGSAKDRFGKQLTIKLKGKVEPYFRSAS</sequence>
<organism evidence="2 3">
    <name type="scientific">Variibacter gotjawalensis</name>
    <dbReference type="NCBI Taxonomy" id="1333996"/>
    <lineage>
        <taxon>Bacteria</taxon>
        <taxon>Pseudomonadati</taxon>
        <taxon>Pseudomonadota</taxon>
        <taxon>Alphaproteobacteria</taxon>
        <taxon>Hyphomicrobiales</taxon>
        <taxon>Nitrobacteraceae</taxon>
        <taxon>Variibacter</taxon>
    </lineage>
</organism>
<dbReference type="Proteomes" id="UP000236884">
    <property type="component" value="Chromosome"/>
</dbReference>
<accession>A0A0S3PPA5</accession>
<evidence type="ECO:0008006" key="4">
    <source>
        <dbReference type="Google" id="ProtNLM"/>
    </source>
</evidence>
<dbReference type="Pfam" id="PF11730">
    <property type="entry name" value="DUF3297"/>
    <property type="match status" value="1"/>
</dbReference>
<feature type="compositionally biased region" description="Basic and acidic residues" evidence="1">
    <location>
        <begin position="7"/>
        <end position="20"/>
    </location>
</feature>
<proteinExistence type="predicted"/>
<gene>
    <name evidence="2" type="ORF">GJW-30_1_00293</name>
</gene>
<evidence type="ECO:0000313" key="3">
    <source>
        <dbReference type="Proteomes" id="UP000236884"/>
    </source>
</evidence>
<evidence type="ECO:0000256" key="1">
    <source>
        <dbReference type="SAM" id="MobiDB-lite"/>
    </source>
</evidence>
<name>A0A0S3PPA5_9BRAD</name>
<protein>
    <recommendedName>
        <fullName evidence="4">Glutathione peroxidase</fullName>
    </recommendedName>
</protein>
<dbReference type="EMBL" id="AP014946">
    <property type="protein sequence ID" value="BAT57783.1"/>
    <property type="molecule type" value="Genomic_DNA"/>
</dbReference>
<reference evidence="2 3" key="1">
    <citation type="submission" date="2015-08" db="EMBL/GenBank/DDBJ databases">
        <title>Investigation of the bacterial diversity of lava forest soil.</title>
        <authorList>
            <person name="Lee J.S."/>
        </authorList>
    </citation>
    <scope>NUCLEOTIDE SEQUENCE [LARGE SCALE GENOMIC DNA]</scope>
    <source>
        <strain evidence="2 3">GJW-30</strain>
    </source>
</reference>
<keyword evidence="3" id="KW-1185">Reference proteome</keyword>
<dbReference type="KEGG" id="vgo:GJW-30_1_00293"/>
<dbReference type="InterPro" id="IPR021724">
    <property type="entry name" value="DUF3297"/>
</dbReference>
<feature type="region of interest" description="Disordered" evidence="1">
    <location>
        <begin position="1"/>
        <end position="20"/>
    </location>
</feature>